<sequence length="50" mass="5573">ALHSRYFTQPHFYRLNLMGMAPDQRIAADVGLFTDPAMAGSVEPSLHIQT</sequence>
<feature type="non-terminal residue" evidence="1">
    <location>
        <position position="1"/>
    </location>
</feature>
<evidence type="ECO:0000313" key="2">
    <source>
        <dbReference type="Proteomes" id="UP000265618"/>
    </source>
</evidence>
<gene>
    <name evidence="1" type="ORF">KIPB_016405</name>
</gene>
<accession>A0A9K3GRJ7</accession>
<name>A0A9K3GRJ7_9EUKA</name>
<comment type="caution">
    <text evidence="1">The sequence shown here is derived from an EMBL/GenBank/DDBJ whole genome shotgun (WGS) entry which is preliminary data.</text>
</comment>
<organism evidence="1 2">
    <name type="scientific">Kipferlia bialata</name>
    <dbReference type="NCBI Taxonomy" id="797122"/>
    <lineage>
        <taxon>Eukaryota</taxon>
        <taxon>Metamonada</taxon>
        <taxon>Carpediemonas-like organisms</taxon>
        <taxon>Kipferlia</taxon>
    </lineage>
</organism>
<keyword evidence="2" id="KW-1185">Reference proteome</keyword>
<proteinExistence type="predicted"/>
<reference evidence="1 2" key="1">
    <citation type="journal article" date="2018" name="PLoS ONE">
        <title>The draft genome of Kipferlia bialata reveals reductive genome evolution in fornicate parasites.</title>
        <authorList>
            <person name="Tanifuji G."/>
            <person name="Takabayashi S."/>
            <person name="Kume K."/>
            <person name="Takagi M."/>
            <person name="Nakayama T."/>
            <person name="Kamikawa R."/>
            <person name="Inagaki Y."/>
            <person name="Hashimoto T."/>
        </authorList>
    </citation>
    <scope>NUCLEOTIDE SEQUENCE [LARGE SCALE GENOMIC DNA]</scope>
    <source>
        <strain evidence="1">NY0173</strain>
    </source>
</reference>
<evidence type="ECO:0000313" key="1">
    <source>
        <dbReference type="EMBL" id="GIQ92563.1"/>
    </source>
</evidence>
<dbReference type="EMBL" id="BDIP01009991">
    <property type="protein sequence ID" value="GIQ92563.1"/>
    <property type="molecule type" value="Genomic_DNA"/>
</dbReference>
<dbReference type="Proteomes" id="UP000265618">
    <property type="component" value="Unassembled WGS sequence"/>
</dbReference>
<dbReference type="AlphaFoldDB" id="A0A9K3GRJ7"/>
<protein>
    <submittedName>
        <fullName evidence="1">Uncharacterized protein</fullName>
    </submittedName>
</protein>